<evidence type="ECO:0000313" key="5">
    <source>
        <dbReference type="Proteomes" id="UP000614047"/>
    </source>
</evidence>
<dbReference type="GO" id="GO:0061522">
    <property type="term" value="F:1,4-dihydroxy-2-naphthoyl-CoA thioesterase activity"/>
    <property type="evidence" value="ECO:0007669"/>
    <property type="project" value="TreeGrafter"/>
</dbReference>
<keyword evidence="5" id="KW-1185">Reference proteome</keyword>
<dbReference type="AlphaFoldDB" id="A0A931GI48"/>
<evidence type="ECO:0000313" key="4">
    <source>
        <dbReference type="EMBL" id="MBG6087965.1"/>
    </source>
</evidence>
<dbReference type="Gene3D" id="3.10.129.10">
    <property type="entry name" value="Hotdog Thioesterase"/>
    <property type="match status" value="1"/>
</dbReference>
<dbReference type="InterPro" id="IPR029069">
    <property type="entry name" value="HotDog_dom_sf"/>
</dbReference>
<dbReference type="Proteomes" id="UP000614047">
    <property type="component" value="Unassembled WGS sequence"/>
</dbReference>
<dbReference type="InterPro" id="IPR003736">
    <property type="entry name" value="PAAI_dom"/>
</dbReference>
<dbReference type="Pfam" id="PF03061">
    <property type="entry name" value="4HBT"/>
    <property type="match status" value="1"/>
</dbReference>
<reference evidence="4" key="1">
    <citation type="submission" date="2020-11" db="EMBL/GenBank/DDBJ databases">
        <title>Sequencing the genomes of 1000 actinobacteria strains.</title>
        <authorList>
            <person name="Klenk H.-P."/>
        </authorList>
    </citation>
    <scope>NUCLEOTIDE SEQUENCE</scope>
    <source>
        <strain evidence="4">DSM 43175</strain>
    </source>
</reference>
<evidence type="ECO:0000256" key="1">
    <source>
        <dbReference type="ARBA" id="ARBA00008324"/>
    </source>
</evidence>
<organism evidence="4 5">
    <name type="scientific">Actinomadura viridis</name>
    <dbReference type="NCBI Taxonomy" id="58110"/>
    <lineage>
        <taxon>Bacteria</taxon>
        <taxon>Bacillati</taxon>
        <taxon>Actinomycetota</taxon>
        <taxon>Actinomycetes</taxon>
        <taxon>Streptosporangiales</taxon>
        <taxon>Thermomonosporaceae</taxon>
        <taxon>Actinomadura</taxon>
    </lineage>
</organism>
<keyword evidence="2" id="KW-0378">Hydrolase</keyword>
<comment type="caution">
    <text evidence="4">The sequence shown here is derived from an EMBL/GenBank/DDBJ whole genome shotgun (WGS) entry which is preliminary data.</text>
</comment>
<evidence type="ECO:0000259" key="3">
    <source>
        <dbReference type="Pfam" id="PF03061"/>
    </source>
</evidence>
<dbReference type="SUPFAM" id="SSF54637">
    <property type="entry name" value="Thioesterase/thiol ester dehydrase-isomerase"/>
    <property type="match status" value="1"/>
</dbReference>
<dbReference type="PANTHER" id="PTHR43240:SF5">
    <property type="entry name" value="1,4-DIHYDROXY-2-NAPHTHOYL-COA THIOESTERASE 1"/>
    <property type="match status" value="1"/>
</dbReference>
<dbReference type="CDD" id="cd03443">
    <property type="entry name" value="PaaI_thioesterase"/>
    <property type="match status" value="1"/>
</dbReference>
<dbReference type="GO" id="GO:0005829">
    <property type="term" value="C:cytosol"/>
    <property type="evidence" value="ECO:0007669"/>
    <property type="project" value="TreeGrafter"/>
</dbReference>
<gene>
    <name evidence="4" type="ORF">IW256_002078</name>
</gene>
<dbReference type="RefSeq" id="WP_197010754.1">
    <property type="nucleotide sequence ID" value="NZ_BAABES010000008.1"/>
</dbReference>
<dbReference type="InterPro" id="IPR006683">
    <property type="entry name" value="Thioestr_dom"/>
</dbReference>
<proteinExistence type="inferred from homology"/>
<accession>A0A931GI48</accession>
<dbReference type="NCBIfam" id="TIGR00369">
    <property type="entry name" value="unchar_dom_1"/>
    <property type="match status" value="1"/>
</dbReference>
<dbReference type="PANTHER" id="PTHR43240">
    <property type="entry name" value="1,4-DIHYDROXY-2-NAPHTHOYL-COA THIOESTERASE 1"/>
    <property type="match status" value="1"/>
</dbReference>
<sequence length="147" mass="15145">MATDREDLRALGRELGASLPGLDERMGIEFLEATAERVVARMPVEGNNQAYGTLHGGASCVLAETTGSLGAAVNAGGGRMALGVEINATHHRVASSGFVTAVATPVHVGRTLATFAVAVTDDQGRRVCTARVTSLLRERAGSAGTRT</sequence>
<dbReference type="EMBL" id="JADOUA010000001">
    <property type="protein sequence ID" value="MBG6087965.1"/>
    <property type="molecule type" value="Genomic_DNA"/>
</dbReference>
<name>A0A931GI48_9ACTN</name>
<feature type="domain" description="Thioesterase" evidence="3">
    <location>
        <begin position="51"/>
        <end position="128"/>
    </location>
</feature>
<protein>
    <submittedName>
        <fullName evidence="4">Uncharacterized protein (TIGR00369 family)</fullName>
    </submittedName>
</protein>
<comment type="similarity">
    <text evidence="1">Belongs to the thioesterase PaaI family.</text>
</comment>
<evidence type="ECO:0000256" key="2">
    <source>
        <dbReference type="ARBA" id="ARBA00022801"/>
    </source>
</evidence>